<organism evidence="1 2">
    <name type="scientific">Pichia kudriavzevii</name>
    <name type="common">Yeast</name>
    <name type="synonym">Issatchenkia orientalis</name>
    <dbReference type="NCBI Taxonomy" id="4909"/>
    <lineage>
        <taxon>Eukaryota</taxon>
        <taxon>Fungi</taxon>
        <taxon>Dikarya</taxon>
        <taxon>Ascomycota</taxon>
        <taxon>Saccharomycotina</taxon>
        <taxon>Pichiomycetes</taxon>
        <taxon>Pichiales</taxon>
        <taxon>Pichiaceae</taxon>
        <taxon>Pichia</taxon>
    </lineage>
</organism>
<dbReference type="EMBL" id="JQFK01000364">
    <property type="protein sequence ID" value="KGK35757.1"/>
    <property type="molecule type" value="Genomic_DNA"/>
</dbReference>
<reference evidence="2" key="1">
    <citation type="journal article" date="2014" name="Microb. Cell Fact.">
        <title>Exploiting Issatchenkia orientalis SD108 for succinic acid production.</title>
        <authorList>
            <person name="Xiao H."/>
            <person name="Shao Z."/>
            <person name="Jiang Y."/>
            <person name="Dole S."/>
            <person name="Zhao H."/>
        </authorList>
    </citation>
    <scope>NUCLEOTIDE SEQUENCE [LARGE SCALE GENOMIC DNA]</scope>
    <source>
        <strain evidence="2">SD108</strain>
    </source>
</reference>
<dbReference type="HOGENOM" id="CLU_2831516_0_0_1"/>
<proteinExistence type="predicted"/>
<dbReference type="AlphaFoldDB" id="A0A099NV03"/>
<dbReference type="Proteomes" id="UP000029867">
    <property type="component" value="Unassembled WGS sequence"/>
</dbReference>
<sequence length="66" mass="7630">MSGLTLLVELQLKRLKKRTIQGLPIKVFQGGLRSTVVHTSDFSVFHCIKKISRPKYVPEYEQKSRD</sequence>
<accession>A0A099NV03</accession>
<evidence type="ECO:0000313" key="2">
    <source>
        <dbReference type="Proteomes" id="UP000029867"/>
    </source>
</evidence>
<comment type="caution">
    <text evidence="1">The sequence shown here is derived from an EMBL/GenBank/DDBJ whole genome shotgun (WGS) entry which is preliminary data.</text>
</comment>
<evidence type="ECO:0000313" key="1">
    <source>
        <dbReference type="EMBL" id="KGK35757.1"/>
    </source>
</evidence>
<gene>
    <name evidence="1" type="ORF">JL09_g5093</name>
</gene>
<name>A0A099NV03_PICKU</name>
<protein>
    <submittedName>
        <fullName evidence="1">Uncharacterized protein</fullName>
    </submittedName>
</protein>